<protein>
    <submittedName>
        <fullName evidence="2">Uncharacterized protein</fullName>
    </submittedName>
</protein>
<reference evidence="2 3" key="1">
    <citation type="journal article" date="2021" name="Int. J. Syst. Evol. Microbiol.">
        <title>Reticulibacter mediterranei gen. nov., sp. nov., within the new family Reticulibacteraceae fam. nov., and Ktedonospora formicarum gen. nov., sp. nov., Ktedonobacter robiniae sp. nov., Dictyobacter formicarum sp. nov. and Dictyobacter arantiisoli sp. nov., belonging to the class Ktedonobacteria.</title>
        <authorList>
            <person name="Yabe S."/>
            <person name="Zheng Y."/>
            <person name="Wang C.M."/>
            <person name="Sakai Y."/>
            <person name="Abe K."/>
            <person name="Yokota A."/>
            <person name="Donadio S."/>
            <person name="Cavaletti L."/>
            <person name="Monciardini P."/>
        </authorList>
    </citation>
    <scope>NUCLEOTIDE SEQUENCE [LARGE SCALE GENOMIC DNA]</scope>
    <source>
        <strain evidence="2 3">SOSP1-30</strain>
    </source>
</reference>
<evidence type="ECO:0000256" key="1">
    <source>
        <dbReference type="SAM" id="Phobius"/>
    </source>
</evidence>
<evidence type="ECO:0000313" key="3">
    <source>
        <dbReference type="Proteomes" id="UP000654345"/>
    </source>
</evidence>
<dbReference type="RefSeq" id="WP_201375710.1">
    <property type="nucleotide sequence ID" value="NZ_BNJG01000003.1"/>
</dbReference>
<feature type="transmembrane region" description="Helical" evidence="1">
    <location>
        <begin position="85"/>
        <end position="108"/>
    </location>
</feature>
<gene>
    <name evidence="2" type="ORF">KSB_80080</name>
</gene>
<organism evidence="2 3">
    <name type="scientific">Ktedonobacter robiniae</name>
    <dbReference type="NCBI Taxonomy" id="2778365"/>
    <lineage>
        <taxon>Bacteria</taxon>
        <taxon>Bacillati</taxon>
        <taxon>Chloroflexota</taxon>
        <taxon>Ktedonobacteria</taxon>
        <taxon>Ktedonobacterales</taxon>
        <taxon>Ktedonobacteraceae</taxon>
        <taxon>Ktedonobacter</taxon>
    </lineage>
</organism>
<sequence>MDYEKSLLRKRIRMYLGLALFGAMIAADILFVIGFSNNAVTPWITISIFAFGFTGLLTLLEYLFARGLRAVGNAPFSSWFSRPAMLAFLLAACAYLLLLGGYVLGVLSQFSHPFVTPILSLAFILMACVASYLVLSFCRHLYIQLASR</sequence>
<dbReference type="EMBL" id="BNJG01000003">
    <property type="protein sequence ID" value="GHO59533.1"/>
    <property type="molecule type" value="Genomic_DNA"/>
</dbReference>
<feature type="transmembrane region" description="Helical" evidence="1">
    <location>
        <begin position="42"/>
        <end position="64"/>
    </location>
</feature>
<comment type="caution">
    <text evidence="2">The sequence shown here is derived from an EMBL/GenBank/DDBJ whole genome shotgun (WGS) entry which is preliminary data.</text>
</comment>
<accession>A0ABQ3V3J7</accession>
<keyword evidence="1" id="KW-0812">Transmembrane</keyword>
<evidence type="ECO:0000313" key="2">
    <source>
        <dbReference type="EMBL" id="GHO59533.1"/>
    </source>
</evidence>
<dbReference type="Proteomes" id="UP000654345">
    <property type="component" value="Unassembled WGS sequence"/>
</dbReference>
<feature type="transmembrane region" description="Helical" evidence="1">
    <location>
        <begin position="114"/>
        <end position="138"/>
    </location>
</feature>
<keyword evidence="1" id="KW-0472">Membrane</keyword>
<keyword evidence="1" id="KW-1133">Transmembrane helix</keyword>
<proteinExistence type="predicted"/>
<keyword evidence="3" id="KW-1185">Reference proteome</keyword>
<name>A0ABQ3V3J7_9CHLR</name>
<feature type="transmembrane region" description="Helical" evidence="1">
    <location>
        <begin position="12"/>
        <end position="36"/>
    </location>
</feature>